<dbReference type="PANTHER" id="PTHR20835">
    <property type="entry name" value="E3 UBIQUITIN-PROTEIN LIGASE PPP1R11-RELATED"/>
    <property type="match status" value="1"/>
</dbReference>
<keyword evidence="3" id="KW-0539">Nucleus</keyword>
<organism evidence="5 6">
    <name type="scientific">Aspergillus versicolor CBS 583.65</name>
    <dbReference type="NCBI Taxonomy" id="1036611"/>
    <lineage>
        <taxon>Eukaryota</taxon>
        <taxon>Fungi</taxon>
        <taxon>Dikarya</taxon>
        <taxon>Ascomycota</taxon>
        <taxon>Pezizomycotina</taxon>
        <taxon>Eurotiomycetes</taxon>
        <taxon>Eurotiomycetidae</taxon>
        <taxon>Eurotiales</taxon>
        <taxon>Aspergillaceae</taxon>
        <taxon>Aspergillus</taxon>
        <taxon>Aspergillus subgen. Nidulantes</taxon>
    </lineage>
</organism>
<dbReference type="InterPro" id="IPR011107">
    <property type="entry name" value="PPI_Ypi1"/>
</dbReference>
<comment type="similarity">
    <text evidence="2 3">Belongs to the YPI1 family.</text>
</comment>
<comment type="subcellular location">
    <subcellularLocation>
        <location evidence="3">Nucleus</location>
    </subcellularLocation>
</comment>
<evidence type="ECO:0000313" key="5">
    <source>
        <dbReference type="EMBL" id="OJI97711.1"/>
    </source>
</evidence>
<feature type="compositionally biased region" description="Acidic residues" evidence="4">
    <location>
        <begin position="104"/>
        <end position="113"/>
    </location>
</feature>
<gene>
    <name evidence="5" type="ORF">ASPVEDRAFT_24644</name>
</gene>
<evidence type="ECO:0000256" key="3">
    <source>
        <dbReference type="RuleBase" id="RU367162"/>
    </source>
</evidence>
<evidence type="ECO:0000256" key="2">
    <source>
        <dbReference type="ARBA" id="ARBA00005605"/>
    </source>
</evidence>
<dbReference type="GO" id="GO:0005634">
    <property type="term" value="C:nucleus"/>
    <property type="evidence" value="ECO:0007669"/>
    <property type="project" value="UniProtKB-SubCell"/>
</dbReference>
<dbReference type="GO" id="GO:0008157">
    <property type="term" value="F:protein phosphatase 1 binding"/>
    <property type="evidence" value="ECO:0007669"/>
    <property type="project" value="TreeGrafter"/>
</dbReference>
<dbReference type="PANTHER" id="PTHR20835:SF0">
    <property type="entry name" value="E3 UBIQUITIN-PROTEIN LIGASE PPP1R11"/>
    <property type="match status" value="1"/>
</dbReference>
<dbReference type="Pfam" id="PF07491">
    <property type="entry name" value="PPI_Ypi1"/>
    <property type="match status" value="1"/>
</dbReference>
<feature type="compositionally biased region" description="Polar residues" evidence="4">
    <location>
        <begin position="74"/>
        <end position="83"/>
    </location>
</feature>
<comment type="function">
    <text evidence="1 3">Regulator of type 1 phosphatases which maintains protein phosphatase activity under strict control.</text>
</comment>
<keyword evidence="6" id="KW-1185">Reference proteome</keyword>
<dbReference type="OrthoDB" id="307488at2759"/>
<feature type="compositionally biased region" description="Polar residues" evidence="4">
    <location>
        <begin position="1"/>
        <end position="34"/>
    </location>
</feature>
<dbReference type="STRING" id="1036611.A0A1L9P871"/>
<dbReference type="GeneID" id="63725195"/>
<feature type="region of interest" description="Disordered" evidence="4">
    <location>
        <begin position="1"/>
        <end position="177"/>
    </location>
</feature>
<dbReference type="RefSeq" id="XP_040663474.1">
    <property type="nucleotide sequence ID" value="XM_040809684.1"/>
</dbReference>
<evidence type="ECO:0000313" key="6">
    <source>
        <dbReference type="Proteomes" id="UP000184073"/>
    </source>
</evidence>
<evidence type="ECO:0000256" key="4">
    <source>
        <dbReference type="SAM" id="MobiDB-lite"/>
    </source>
</evidence>
<evidence type="ECO:0000256" key="1">
    <source>
        <dbReference type="ARBA" id="ARBA00003401"/>
    </source>
</evidence>
<dbReference type="VEuPathDB" id="FungiDB:ASPVEDRAFT_24644"/>
<dbReference type="Proteomes" id="UP000184073">
    <property type="component" value="Unassembled WGS sequence"/>
</dbReference>
<feature type="compositionally biased region" description="Basic and acidic residues" evidence="4">
    <location>
        <begin position="147"/>
        <end position="157"/>
    </location>
</feature>
<sequence>MSHGRQLTSRNPASNSCVSVSRVQDNTSDNQVTGTLRLRAEDDASATRGETPARHIRWSQDVVDNEGMGKKSSKGNNRETPQPMTVCCIYHKTRPVGESSSESESSESESSDSDSDRGAEAAKSKKNCRRNSHDHSGSQKSPKRTRTPGDHGPDGERRQRRKPSPNAYEKMPKYTKS</sequence>
<dbReference type="GO" id="GO:0004865">
    <property type="term" value="F:protein serine/threonine phosphatase inhibitor activity"/>
    <property type="evidence" value="ECO:0007669"/>
    <property type="project" value="UniProtKB-UniRule"/>
</dbReference>
<proteinExistence type="inferred from homology"/>
<feature type="compositionally biased region" description="Basic and acidic residues" evidence="4">
    <location>
        <begin position="114"/>
        <end position="123"/>
    </location>
</feature>
<protein>
    <recommendedName>
        <fullName evidence="3">Type 1 phosphatases regulator</fullName>
    </recommendedName>
</protein>
<name>A0A1L9P871_ASPVE</name>
<accession>A0A1L9P871</accession>
<reference evidence="6" key="1">
    <citation type="journal article" date="2017" name="Genome Biol.">
        <title>Comparative genomics reveals high biological diversity and specific adaptations in the industrially and medically important fungal genus Aspergillus.</title>
        <authorList>
            <person name="de Vries R.P."/>
            <person name="Riley R."/>
            <person name="Wiebenga A."/>
            <person name="Aguilar-Osorio G."/>
            <person name="Amillis S."/>
            <person name="Uchima C.A."/>
            <person name="Anderluh G."/>
            <person name="Asadollahi M."/>
            <person name="Askin M."/>
            <person name="Barry K."/>
            <person name="Battaglia E."/>
            <person name="Bayram O."/>
            <person name="Benocci T."/>
            <person name="Braus-Stromeyer S.A."/>
            <person name="Caldana C."/>
            <person name="Canovas D."/>
            <person name="Cerqueira G.C."/>
            <person name="Chen F."/>
            <person name="Chen W."/>
            <person name="Choi C."/>
            <person name="Clum A."/>
            <person name="Dos Santos R.A."/>
            <person name="Damasio A.R."/>
            <person name="Diallinas G."/>
            <person name="Emri T."/>
            <person name="Fekete E."/>
            <person name="Flipphi M."/>
            <person name="Freyberg S."/>
            <person name="Gallo A."/>
            <person name="Gournas C."/>
            <person name="Habgood R."/>
            <person name="Hainaut M."/>
            <person name="Harispe M.L."/>
            <person name="Henrissat B."/>
            <person name="Hilden K.S."/>
            <person name="Hope R."/>
            <person name="Hossain A."/>
            <person name="Karabika E."/>
            <person name="Karaffa L."/>
            <person name="Karanyi Z."/>
            <person name="Krasevec N."/>
            <person name="Kuo A."/>
            <person name="Kusch H."/>
            <person name="LaButti K."/>
            <person name="Lagendijk E.L."/>
            <person name="Lapidus A."/>
            <person name="Levasseur A."/>
            <person name="Lindquist E."/>
            <person name="Lipzen A."/>
            <person name="Logrieco A.F."/>
            <person name="MacCabe A."/>
            <person name="Maekelae M.R."/>
            <person name="Malavazi I."/>
            <person name="Melin P."/>
            <person name="Meyer V."/>
            <person name="Mielnichuk N."/>
            <person name="Miskei M."/>
            <person name="Molnar A.P."/>
            <person name="Mule G."/>
            <person name="Ngan C.Y."/>
            <person name="Orejas M."/>
            <person name="Orosz E."/>
            <person name="Ouedraogo J.P."/>
            <person name="Overkamp K.M."/>
            <person name="Park H.-S."/>
            <person name="Perrone G."/>
            <person name="Piumi F."/>
            <person name="Punt P.J."/>
            <person name="Ram A.F."/>
            <person name="Ramon A."/>
            <person name="Rauscher S."/>
            <person name="Record E."/>
            <person name="Riano-Pachon D.M."/>
            <person name="Robert V."/>
            <person name="Roehrig J."/>
            <person name="Ruller R."/>
            <person name="Salamov A."/>
            <person name="Salih N.S."/>
            <person name="Samson R.A."/>
            <person name="Sandor E."/>
            <person name="Sanguinetti M."/>
            <person name="Schuetze T."/>
            <person name="Sepcic K."/>
            <person name="Shelest E."/>
            <person name="Sherlock G."/>
            <person name="Sophianopoulou V."/>
            <person name="Squina F.M."/>
            <person name="Sun H."/>
            <person name="Susca A."/>
            <person name="Todd R.B."/>
            <person name="Tsang A."/>
            <person name="Unkles S.E."/>
            <person name="van de Wiele N."/>
            <person name="van Rossen-Uffink D."/>
            <person name="Oliveira J.V."/>
            <person name="Vesth T.C."/>
            <person name="Visser J."/>
            <person name="Yu J.-H."/>
            <person name="Zhou M."/>
            <person name="Andersen M.R."/>
            <person name="Archer D.B."/>
            <person name="Baker S.E."/>
            <person name="Benoit I."/>
            <person name="Brakhage A.A."/>
            <person name="Braus G.H."/>
            <person name="Fischer R."/>
            <person name="Frisvad J.C."/>
            <person name="Goldman G.H."/>
            <person name="Houbraken J."/>
            <person name="Oakley B."/>
            <person name="Pocsi I."/>
            <person name="Scazzocchio C."/>
            <person name="Seiboth B."/>
            <person name="vanKuyk P.A."/>
            <person name="Wortman J."/>
            <person name="Dyer P.S."/>
            <person name="Grigoriev I.V."/>
        </authorList>
    </citation>
    <scope>NUCLEOTIDE SEQUENCE [LARGE SCALE GENOMIC DNA]</scope>
    <source>
        <strain evidence="6">CBS 583.65</strain>
    </source>
</reference>
<dbReference type="AlphaFoldDB" id="A0A1L9P871"/>
<dbReference type="EMBL" id="KV878125">
    <property type="protein sequence ID" value="OJI97711.1"/>
    <property type="molecule type" value="Genomic_DNA"/>
</dbReference>